<dbReference type="EMBL" id="CP051678">
    <property type="protein sequence ID" value="QJD81644.1"/>
    <property type="molecule type" value="Genomic_DNA"/>
</dbReference>
<proteinExistence type="predicted"/>
<keyword evidence="2" id="KW-1185">Reference proteome</keyword>
<dbReference type="RefSeq" id="WP_169553661.1">
    <property type="nucleotide sequence ID" value="NZ_CP051678.1"/>
</dbReference>
<geneLocation type="plasmid" evidence="1 2">
    <name>unnamed1</name>
</geneLocation>
<dbReference type="AlphaFoldDB" id="A0A7L5DT52"/>
<dbReference type="KEGG" id="srho:HH216_25205"/>
<sequence>MKTLVYAVISTLAILSISCSKVGLEPPVTAAHSGAKAQTIIASYPLNWDTGESDHQRMPFPSNTTIPSPWDGGGSVAYLEDNMKYDYHKSDGWSLVYNTFNTSSIPPYLYFVLYNRYRGLIRFYFYRYGNSNQGQDASSLLHTFKLSSGSSDTPFLNYAAKSIVGIGSNSRSVALAASGGVPPLQWYGVEFEIPYDENNGGKTVNLSWILQGLNDAKVALNGKESGTLSGKVAADGGGNTFSFTSGNSVNISNKGGNVTVSGAADDEASLINKLGSAALSGVTDAITAGVSGIVKGIFNGIFGTGETKETRLTLDSKIDLNGTISSTADLIAEEYPLSTGVSQYDKPYGLFYISNGPTIQQTTFHQPRTINGQSVDEKRSFLYTVDPNSFRLIWNNNVKDVEVDIQNIRYDAVLTGYDGGQHNFRGTVENIQGSNYLTGPSVGIQGNDNELETPELGVVGIRVSFEVVPRNGSRHYTVARTFLEGNRTFSDVNIPEGQSPW</sequence>
<dbReference type="PROSITE" id="PS51257">
    <property type="entry name" value="PROKAR_LIPOPROTEIN"/>
    <property type="match status" value="1"/>
</dbReference>
<keyword evidence="1" id="KW-0614">Plasmid</keyword>
<evidence type="ECO:0000313" key="2">
    <source>
        <dbReference type="Proteomes" id="UP000501128"/>
    </source>
</evidence>
<dbReference type="Proteomes" id="UP000501128">
    <property type="component" value="Plasmid unnamed1"/>
</dbReference>
<evidence type="ECO:0000313" key="1">
    <source>
        <dbReference type="EMBL" id="QJD81644.1"/>
    </source>
</evidence>
<gene>
    <name evidence="1" type="ORF">HH216_25205</name>
</gene>
<protein>
    <submittedName>
        <fullName evidence="1">Uncharacterized protein</fullName>
    </submittedName>
</protein>
<reference evidence="1 2" key="1">
    <citation type="submission" date="2020-04" db="EMBL/GenBank/DDBJ databases">
        <title>Genome sequencing of novel species.</title>
        <authorList>
            <person name="Heo J."/>
            <person name="Kim S.-J."/>
            <person name="Kim J.-S."/>
            <person name="Hong S.-B."/>
            <person name="Kwon S.-W."/>
        </authorList>
    </citation>
    <scope>NUCLEOTIDE SEQUENCE [LARGE SCALE GENOMIC DNA]</scope>
    <source>
        <strain evidence="1 2">CJU-R4</strain>
        <plasmid evidence="1 2">unnamed1</plasmid>
    </source>
</reference>
<accession>A0A7L5DT52</accession>
<name>A0A7L5DT52_9BACT</name>
<organism evidence="1 2">
    <name type="scientific">Spirosoma rhododendri</name>
    <dbReference type="NCBI Taxonomy" id="2728024"/>
    <lineage>
        <taxon>Bacteria</taxon>
        <taxon>Pseudomonadati</taxon>
        <taxon>Bacteroidota</taxon>
        <taxon>Cytophagia</taxon>
        <taxon>Cytophagales</taxon>
        <taxon>Cytophagaceae</taxon>
        <taxon>Spirosoma</taxon>
    </lineage>
</organism>